<keyword evidence="1" id="KW-0732">Signal</keyword>
<dbReference type="InterPro" id="IPR032466">
    <property type="entry name" value="Metal_Hydrolase"/>
</dbReference>
<dbReference type="Pfam" id="PF01979">
    <property type="entry name" value="Amidohydro_1"/>
    <property type="match status" value="1"/>
</dbReference>
<dbReference type="PANTHER" id="PTHR43135">
    <property type="entry name" value="ALPHA-D-RIBOSE 1-METHYLPHOSPHONATE 5-TRIPHOSPHATE DIPHOSPHATASE"/>
    <property type="match status" value="1"/>
</dbReference>
<proteinExistence type="predicted"/>
<protein>
    <submittedName>
        <fullName evidence="3">Amidohydrolase family protein</fullName>
    </submittedName>
</protein>
<feature type="chain" id="PRO_5046505696" evidence="1">
    <location>
        <begin position="25"/>
        <end position="480"/>
    </location>
</feature>
<dbReference type="Gene3D" id="1.20.58.520">
    <property type="entry name" value="Amidohydrolase"/>
    <property type="match status" value="1"/>
</dbReference>
<name>A0ABT0AA91_9SPHN</name>
<dbReference type="PANTHER" id="PTHR43135:SF3">
    <property type="entry name" value="ALPHA-D-RIBOSE 1-METHYLPHOSPHONATE 5-TRIPHOSPHATE DIPHOSPHATASE"/>
    <property type="match status" value="1"/>
</dbReference>
<evidence type="ECO:0000313" key="4">
    <source>
        <dbReference type="Proteomes" id="UP001162802"/>
    </source>
</evidence>
<reference evidence="3" key="1">
    <citation type="submission" date="2022-03" db="EMBL/GenBank/DDBJ databases">
        <title>Identification of a novel bacterium isolated from mangrove sediments.</title>
        <authorList>
            <person name="Pan X."/>
        </authorList>
    </citation>
    <scope>NUCLEOTIDE SEQUENCE</scope>
    <source>
        <strain evidence="3">B2637</strain>
    </source>
</reference>
<dbReference type="InterPro" id="IPR006680">
    <property type="entry name" value="Amidohydro-rel"/>
</dbReference>
<evidence type="ECO:0000259" key="2">
    <source>
        <dbReference type="Pfam" id="PF01979"/>
    </source>
</evidence>
<dbReference type="Proteomes" id="UP001162802">
    <property type="component" value="Unassembled WGS sequence"/>
</dbReference>
<dbReference type="RefSeq" id="WP_243797905.1">
    <property type="nucleotide sequence ID" value="NZ_JALHAT010000005.1"/>
</dbReference>
<dbReference type="Gene3D" id="3.40.50.10910">
    <property type="entry name" value="Amidohydrolase"/>
    <property type="match status" value="1"/>
</dbReference>
<organism evidence="3 4">
    <name type="scientific">Novosphingobium mangrovi</name>
    <name type="common">ex Hu et al. 2023</name>
    <dbReference type="NCBI Taxonomy" id="2930094"/>
    <lineage>
        <taxon>Bacteria</taxon>
        <taxon>Pseudomonadati</taxon>
        <taxon>Pseudomonadota</taxon>
        <taxon>Alphaproteobacteria</taxon>
        <taxon>Sphingomonadales</taxon>
        <taxon>Sphingomonadaceae</taxon>
        <taxon>Novosphingobium</taxon>
    </lineage>
</organism>
<dbReference type="SUPFAM" id="SSF51338">
    <property type="entry name" value="Composite domain of metallo-dependent hydrolases"/>
    <property type="match status" value="1"/>
</dbReference>
<dbReference type="InterPro" id="IPR051781">
    <property type="entry name" value="Metallo-dep_Hydrolase"/>
</dbReference>
<dbReference type="SUPFAM" id="SSF51556">
    <property type="entry name" value="Metallo-dependent hydrolases"/>
    <property type="match status" value="1"/>
</dbReference>
<dbReference type="EMBL" id="JALHAT010000005">
    <property type="protein sequence ID" value="MCJ1960120.1"/>
    <property type="molecule type" value="Genomic_DNA"/>
</dbReference>
<accession>A0ABT0AA91</accession>
<gene>
    <name evidence="3" type="ORF">MTR65_05475</name>
</gene>
<dbReference type="InterPro" id="IPR011059">
    <property type="entry name" value="Metal-dep_hydrolase_composite"/>
</dbReference>
<evidence type="ECO:0000313" key="3">
    <source>
        <dbReference type="EMBL" id="MCJ1960120.1"/>
    </source>
</evidence>
<dbReference type="Gene3D" id="2.30.40.10">
    <property type="entry name" value="Urease, subunit C, domain 1"/>
    <property type="match status" value="1"/>
</dbReference>
<comment type="caution">
    <text evidence="3">The sequence shown here is derived from an EMBL/GenBank/DDBJ whole genome shotgun (WGS) entry which is preliminary data.</text>
</comment>
<sequence length="480" mass="51525">MPAFRILQLCLAAVALLQPGTASAASSDKRLVVTGVTLLDPGQEASPRTRDATLVIADETIVYAGPSGSAPPSDGARVIDGTGLTAFPGLTDMHVHVWDEAELGAYLAHGVTSVRNMSGMPFHLELAQRIARGELDGPRLLTSGPILNSAGANQQINHQIVETAQEARAAVAAQHAAGFTRLKTYSNLRREAYEAIRDEAAQRHMLLTGHAPEGERRPGMPRDIPFSIAFEDILDDGFETIEHVESILWHGLADQQDDTAAQALALRIAQSGTPITPTLLAHHNLVMVARTKGAYAARAGTETLNPVTQQTEAEYIALWSRQEPTEHAAKDLWLGRFTAMLDEAGVTLVTGSDAGIFTNIPGQSLHDELALMVRGGMSPIRALRASTSNVADVLDEDQTGGCLSQGCRADIVLTRCDPAETIRCSREIEAVIARGRYHDRQDLDTLLESARHPNSDRTLRNLMAGMEAQGTPLDPATLGM</sequence>
<evidence type="ECO:0000256" key="1">
    <source>
        <dbReference type="SAM" id="SignalP"/>
    </source>
</evidence>
<keyword evidence="4" id="KW-1185">Reference proteome</keyword>
<dbReference type="Gene3D" id="3.30.110.90">
    <property type="entry name" value="Amidohydrolase"/>
    <property type="match status" value="1"/>
</dbReference>
<feature type="domain" description="Amidohydrolase-related" evidence="2">
    <location>
        <begin position="86"/>
        <end position="436"/>
    </location>
</feature>
<feature type="signal peptide" evidence="1">
    <location>
        <begin position="1"/>
        <end position="24"/>
    </location>
</feature>